<dbReference type="EMBL" id="JACSDY010000001">
    <property type="protein sequence ID" value="KAF7438461.1"/>
    <property type="molecule type" value="Genomic_DNA"/>
</dbReference>
<gene>
    <name evidence="1" type="ORF">H0235_000852</name>
</gene>
<name>A0A834PFZ2_VESPE</name>
<dbReference type="AlphaFoldDB" id="A0A834PFZ2"/>
<evidence type="ECO:0000313" key="2">
    <source>
        <dbReference type="Proteomes" id="UP000600918"/>
    </source>
</evidence>
<protein>
    <submittedName>
        <fullName evidence="1">Uncharacterized protein</fullName>
    </submittedName>
</protein>
<accession>A0A834PFZ2</accession>
<keyword evidence="2" id="KW-1185">Reference proteome</keyword>
<sequence>MREAENAGMEEKIYGGSSKGGKLKLKLSYASNTAAAEAAATVVAAATAAAATAETATTAGTAFYSQTYSNVGRFPTTITDITLELSFQLLENPAKALNYFYSEIKASS</sequence>
<proteinExistence type="predicted"/>
<evidence type="ECO:0000313" key="1">
    <source>
        <dbReference type="EMBL" id="KAF7438461.1"/>
    </source>
</evidence>
<dbReference type="Proteomes" id="UP000600918">
    <property type="component" value="Unassembled WGS sequence"/>
</dbReference>
<comment type="caution">
    <text evidence="1">The sequence shown here is derived from an EMBL/GenBank/DDBJ whole genome shotgun (WGS) entry which is preliminary data.</text>
</comment>
<reference evidence="1" key="1">
    <citation type="journal article" date="2020" name="G3 (Bethesda)">
        <title>High-Quality Assemblies for Three Invasive Social Wasps from the &lt;i&gt;Vespula&lt;/i&gt; Genus.</title>
        <authorList>
            <person name="Harrop T.W.R."/>
            <person name="Guhlin J."/>
            <person name="McLaughlin G.M."/>
            <person name="Permina E."/>
            <person name="Stockwell P."/>
            <person name="Gilligan J."/>
            <person name="Le Lec M.F."/>
            <person name="Gruber M.A.M."/>
            <person name="Quinn O."/>
            <person name="Lovegrove M."/>
            <person name="Duncan E.J."/>
            <person name="Remnant E.J."/>
            <person name="Van Eeckhoven J."/>
            <person name="Graham B."/>
            <person name="Knapp R.A."/>
            <person name="Langford K.W."/>
            <person name="Kronenberg Z."/>
            <person name="Press M.O."/>
            <person name="Eacker S.M."/>
            <person name="Wilson-Rankin E.E."/>
            <person name="Purcell J."/>
            <person name="Lester P.J."/>
            <person name="Dearden P.K."/>
        </authorList>
    </citation>
    <scope>NUCLEOTIDE SEQUENCE</scope>
    <source>
        <strain evidence="1">Volc-1</strain>
    </source>
</reference>
<organism evidence="1 2">
    <name type="scientific">Vespula pensylvanica</name>
    <name type="common">Western yellow jacket</name>
    <name type="synonym">Wasp</name>
    <dbReference type="NCBI Taxonomy" id="30213"/>
    <lineage>
        <taxon>Eukaryota</taxon>
        <taxon>Metazoa</taxon>
        <taxon>Ecdysozoa</taxon>
        <taxon>Arthropoda</taxon>
        <taxon>Hexapoda</taxon>
        <taxon>Insecta</taxon>
        <taxon>Pterygota</taxon>
        <taxon>Neoptera</taxon>
        <taxon>Endopterygota</taxon>
        <taxon>Hymenoptera</taxon>
        <taxon>Apocrita</taxon>
        <taxon>Aculeata</taxon>
        <taxon>Vespoidea</taxon>
        <taxon>Vespidae</taxon>
        <taxon>Vespinae</taxon>
        <taxon>Vespula</taxon>
    </lineage>
</organism>